<reference evidence="2 3" key="1">
    <citation type="submission" date="2011-10" db="EMBL/GenBank/DDBJ databases">
        <authorList>
            <person name="Genoscope - CEA"/>
        </authorList>
    </citation>
    <scope>NUCLEOTIDE SEQUENCE [LARGE SCALE GENOMIC DNA]</scope>
    <source>
        <strain evidence="2 3">RCC 1105</strain>
    </source>
</reference>
<feature type="transmembrane region" description="Helical" evidence="1">
    <location>
        <begin position="158"/>
        <end position="179"/>
    </location>
</feature>
<dbReference type="GeneID" id="19017311"/>
<gene>
    <name evidence="2" type="ORF">Bathy02g01970</name>
</gene>
<keyword evidence="1" id="KW-0472">Membrane</keyword>
<dbReference type="AlphaFoldDB" id="K8EZN9"/>
<dbReference type="KEGG" id="bpg:Bathy02g01970"/>
<feature type="transmembrane region" description="Helical" evidence="1">
    <location>
        <begin position="185"/>
        <end position="206"/>
    </location>
</feature>
<dbReference type="EMBL" id="FO082277">
    <property type="protein sequence ID" value="CCO14743.1"/>
    <property type="molecule type" value="Genomic_DNA"/>
</dbReference>
<evidence type="ECO:0000256" key="1">
    <source>
        <dbReference type="SAM" id="Phobius"/>
    </source>
</evidence>
<name>K8EZN9_9CHLO</name>
<dbReference type="Proteomes" id="UP000198341">
    <property type="component" value="Chromosome 2"/>
</dbReference>
<keyword evidence="1" id="KW-1133">Transmembrane helix</keyword>
<accession>K8EZN9</accession>
<evidence type="ECO:0000313" key="3">
    <source>
        <dbReference type="Proteomes" id="UP000198341"/>
    </source>
</evidence>
<proteinExistence type="predicted"/>
<evidence type="ECO:0000313" key="2">
    <source>
        <dbReference type="EMBL" id="CCO14743.1"/>
    </source>
</evidence>
<keyword evidence="1" id="KW-0812">Transmembrane</keyword>
<dbReference type="RefSeq" id="XP_007514503.1">
    <property type="nucleotide sequence ID" value="XM_007514441.1"/>
</dbReference>
<sequence>MHAFMTTTTITTTPILRRREHHACCSSSSSRRVHFGALASSSSSLSNNNNNYNLVNGEIKTQRSECFSCKARISSSSNITLRLLPSSSRSKSARRDVSVAARWRFWRKTTKEEEDSPWWLMDEKAMKRFTDEGKEDVFRLRTTNLPGMSEDKMTPEGAAAGALLLGLAVWAFVIILKLLALVWGILYAGVKYSAIAAVLVLLGIAAL</sequence>
<protein>
    <submittedName>
        <fullName evidence="2">Uncharacterized protein</fullName>
    </submittedName>
</protein>
<keyword evidence="3" id="KW-1185">Reference proteome</keyword>
<organism evidence="2 3">
    <name type="scientific">Bathycoccus prasinos</name>
    <dbReference type="NCBI Taxonomy" id="41875"/>
    <lineage>
        <taxon>Eukaryota</taxon>
        <taxon>Viridiplantae</taxon>
        <taxon>Chlorophyta</taxon>
        <taxon>Mamiellophyceae</taxon>
        <taxon>Mamiellales</taxon>
        <taxon>Bathycoccaceae</taxon>
        <taxon>Bathycoccus</taxon>
    </lineage>
</organism>